<dbReference type="GO" id="GO:0047265">
    <property type="term" value="F:poly(glycerol-phosphate) alpha-glucosyltransferase activity"/>
    <property type="evidence" value="ECO:0007669"/>
    <property type="project" value="UniProtKB-EC"/>
</dbReference>
<dbReference type="InterPro" id="IPR001296">
    <property type="entry name" value="Glyco_trans_1"/>
</dbReference>
<evidence type="ECO:0000256" key="2">
    <source>
        <dbReference type="ARBA" id="ARBA00022679"/>
    </source>
</evidence>
<keyword evidence="2 4" id="KW-0808">Transferase</keyword>
<proteinExistence type="predicted"/>
<protein>
    <submittedName>
        <fullName evidence="4">TagE_3 protein</fullName>
        <ecNumber evidence="4">2.4.1.52</ecNumber>
    </submittedName>
</protein>
<dbReference type="SUPFAM" id="SSF53756">
    <property type="entry name" value="UDP-Glycosyltransferase/glycogen phosphorylase"/>
    <property type="match status" value="1"/>
</dbReference>
<dbReference type="AlphaFoldDB" id="A0A0D1KJN7"/>
<dbReference type="PATRIC" id="fig|137591.24.peg.873"/>
<feature type="domain" description="Glycosyl transferase family 1" evidence="3">
    <location>
        <begin position="330"/>
        <end position="485"/>
    </location>
</feature>
<keyword evidence="1 4" id="KW-0328">Glycosyltransferase</keyword>
<dbReference type="PANTHER" id="PTHR12526">
    <property type="entry name" value="GLYCOSYLTRANSFERASE"/>
    <property type="match status" value="1"/>
</dbReference>
<dbReference type="PANTHER" id="PTHR12526:SF629">
    <property type="entry name" value="TEICHURONIC ACID BIOSYNTHESIS GLYCOSYLTRANSFERASE TUAH-RELATED"/>
    <property type="match status" value="1"/>
</dbReference>
<organism evidence="4 5">
    <name type="scientific">Weissella cibaria</name>
    <dbReference type="NCBI Taxonomy" id="137591"/>
    <lineage>
        <taxon>Bacteria</taxon>
        <taxon>Bacillati</taxon>
        <taxon>Bacillota</taxon>
        <taxon>Bacilli</taxon>
        <taxon>Lactobacillales</taxon>
        <taxon>Lactobacillaceae</taxon>
        <taxon>Weissella</taxon>
    </lineage>
</organism>
<evidence type="ECO:0000313" key="4">
    <source>
        <dbReference type="EMBL" id="KIU24909.1"/>
    </source>
</evidence>
<evidence type="ECO:0000256" key="1">
    <source>
        <dbReference type="ARBA" id="ARBA00022676"/>
    </source>
</evidence>
<dbReference type="EMBL" id="JWHT01000022">
    <property type="protein sequence ID" value="KIU24909.1"/>
    <property type="molecule type" value="Genomic_DNA"/>
</dbReference>
<evidence type="ECO:0000259" key="3">
    <source>
        <dbReference type="Pfam" id="PF00534"/>
    </source>
</evidence>
<dbReference type="Gene3D" id="3.40.50.2000">
    <property type="entry name" value="Glycogen Phosphorylase B"/>
    <property type="match status" value="3"/>
</dbReference>
<accession>A0A0D1KJN7</accession>
<comment type="caution">
    <text evidence="4">The sequence shown here is derived from an EMBL/GenBank/DDBJ whole genome shotgun (WGS) entry which is preliminary data.</text>
</comment>
<gene>
    <name evidence="4" type="primary">tagE_3</name>
    <name evidence="4" type="ORF">ab3b_00890</name>
</gene>
<dbReference type="EC" id="2.4.1.52" evidence="4"/>
<sequence>MMNYFVSENVFTFNSGTEHAQAKRVQLFTEQGQSAQYVTRNYNRFLARDAESIGLHAEQVLNMYDFFQGVTNVPREEVSLRLLPQIPLDEYHIEGHGPNYSTINHAGRELARINVMPATVGLVNDIVYYDRYGNTTARENFDWRGFKSSVDYFHPDGNLAVQKMLNLAGEAVIEISHMKVNGTLYPTMWKLLNYKGHDWRFNTEDQLFLFFLNEITAEHPGSILVSDRRSLDHVVADVQFAAKKFAVLHDIHTPDIKNTIRGKLYDAYLNVLERRVRDFDAILVPTPEQQADLQKRYPGVDFRVVPDTFVPQAQLAAPRLRLPDRQAGNILFMGRLSPEKRPDQAIRALARVVKSVPSATLTFHGYPANAEILNELKALANQLGVTNSVIFGDYITGDALAAAYQRAQVIVQTSVAEGFGMNLVEAMSYGVPVVSYDITYGTRELIHDGVNGYVVANGAHGEMADHIVSILSDDGFWADLSAAAYDKAVTFNGQAMMAAWQQALQ</sequence>
<name>A0A0D1KJN7_9LACO</name>
<evidence type="ECO:0000313" key="5">
    <source>
        <dbReference type="Proteomes" id="UP000032289"/>
    </source>
</evidence>
<dbReference type="Proteomes" id="UP000032289">
    <property type="component" value="Unassembled WGS sequence"/>
</dbReference>
<reference evidence="4 5" key="1">
    <citation type="journal article" date="2015" name="Microbiology (Mosc.)">
        <title>Genomics of the Weissella cibaria species with an examination of its metabolic traits.</title>
        <authorList>
            <person name="Lynch K.M."/>
            <person name="Lucid A."/>
            <person name="Arendt E.K."/>
            <person name="Sleator R.D."/>
            <person name="Lucey B."/>
            <person name="Coffey A."/>
        </authorList>
    </citation>
    <scope>NUCLEOTIDE SEQUENCE [LARGE SCALE GENOMIC DNA]</scope>
    <source>
        <strain evidence="4 5">AB3b</strain>
    </source>
</reference>
<dbReference type="Pfam" id="PF00534">
    <property type="entry name" value="Glycos_transf_1"/>
    <property type="match status" value="1"/>
</dbReference>